<evidence type="ECO:0000313" key="2">
    <source>
        <dbReference type="Proteomes" id="UP000324800"/>
    </source>
</evidence>
<comment type="caution">
    <text evidence="1">The sequence shown here is derived from an EMBL/GenBank/DDBJ whole genome shotgun (WGS) entry which is preliminary data.</text>
</comment>
<gene>
    <name evidence="1" type="ORF">EZS28_013708</name>
</gene>
<dbReference type="Proteomes" id="UP000324800">
    <property type="component" value="Unassembled WGS sequence"/>
</dbReference>
<proteinExistence type="predicted"/>
<organism evidence="1 2">
    <name type="scientific">Streblomastix strix</name>
    <dbReference type="NCBI Taxonomy" id="222440"/>
    <lineage>
        <taxon>Eukaryota</taxon>
        <taxon>Metamonada</taxon>
        <taxon>Preaxostyla</taxon>
        <taxon>Oxymonadida</taxon>
        <taxon>Streblomastigidae</taxon>
        <taxon>Streblomastix</taxon>
    </lineage>
</organism>
<dbReference type="AlphaFoldDB" id="A0A5J4W791"/>
<accession>A0A5J4W791</accession>
<name>A0A5J4W791_9EUKA</name>
<sequence>MSMVGRSRFYSEKPYIIKNCIDQRKDIFVAKVKGNFLKSEYNNLFALLTMFRNIEIENKEQVIEEYMYSHAQKHSLPMTKKDRKLTILLDTNGQYMLFNNYYLWLLIDLGFIIADNKAIAVFEKNTPYEPFVRTMMNLRIQAILAGSSKEKFYKLLIIASYGYATLNTQKVGKIKLLDKADIFIAQHHSNHIGTRNISANTFTVQIKPKTATCFTSLQSGVFTLDNAKCSFLNYIYNFMDKCLDRKRFLFVLADIDSIYIVIAGNPNKDYRQQQLESIITDKQFYDQQIYQYFQDPKKDIYDYKKILGFGIENEGYELISLEPQQYSMIVHKWNKKKQQYGFKLKISSKGINKTQQISHNDNVNVIKKDIMKKDTIGTQQIYDIVMSSIQVEKYTLIRFNNK</sequence>
<evidence type="ECO:0000313" key="1">
    <source>
        <dbReference type="EMBL" id="KAA6390764.1"/>
    </source>
</evidence>
<protein>
    <submittedName>
        <fullName evidence="1">Uncharacterized protein</fullName>
    </submittedName>
</protein>
<dbReference type="EMBL" id="SNRW01003114">
    <property type="protein sequence ID" value="KAA6390764.1"/>
    <property type="molecule type" value="Genomic_DNA"/>
</dbReference>
<reference evidence="1 2" key="1">
    <citation type="submission" date="2019-03" db="EMBL/GenBank/DDBJ databases">
        <title>Single cell metagenomics reveals metabolic interactions within the superorganism composed of flagellate Streblomastix strix and complex community of Bacteroidetes bacteria on its surface.</title>
        <authorList>
            <person name="Treitli S.C."/>
            <person name="Kolisko M."/>
            <person name="Husnik F."/>
            <person name="Keeling P."/>
            <person name="Hampl V."/>
        </authorList>
    </citation>
    <scope>NUCLEOTIDE SEQUENCE [LARGE SCALE GENOMIC DNA]</scope>
    <source>
        <strain evidence="1">ST1C</strain>
    </source>
</reference>